<evidence type="ECO:0000256" key="13">
    <source>
        <dbReference type="ARBA" id="ARBA00023239"/>
    </source>
</evidence>
<keyword evidence="9" id="KW-1133">Transmembrane helix</keyword>
<name>A0A8H7ZWC7_9FUNG</name>
<dbReference type="InterPro" id="IPR036291">
    <property type="entry name" value="NAD(P)-bd_dom_sf"/>
</dbReference>
<accession>A0A8H7ZWC7</accession>
<evidence type="ECO:0000256" key="10">
    <source>
        <dbReference type="ARBA" id="ARBA00023027"/>
    </source>
</evidence>
<evidence type="ECO:0000256" key="7">
    <source>
        <dbReference type="ARBA" id="ARBA00022793"/>
    </source>
</evidence>
<evidence type="ECO:0000256" key="4">
    <source>
        <dbReference type="ARBA" id="ARBA00007505"/>
    </source>
</evidence>
<evidence type="ECO:0000256" key="6">
    <source>
        <dbReference type="ARBA" id="ARBA00022692"/>
    </source>
</evidence>
<evidence type="ECO:0000256" key="1">
    <source>
        <dbReference type="ARBA" id="ARBA00001911"/>
    </source>
</evidence>
<reference evidence="15 16" key="1">
    <citation type="journal article" name="Sci. Rep.">
        <title>Genome-scale phylogenetic analyses confirm Olpidium as the closest living zoosporic fungus to the non-flagellated, terrestrial fungi.</title>
        <authorList>
            <person name="Chang Y."/>
            <person name="Rochon D."/>
            <person name="Sekimoto S."/>
            <person name="Wang Y."/>
            <person name="Chovatia M."/>
            <person name="Sandor L."/>
            <person name="Salamov A."/>
            <person name="Grigoriev I.V."/>
            <person name="Stajich J.E."/>
            <person name="Spatafora J.W."/>
        </authorList>
    </citation>
    <scope>NUCLEOTIDE SEQUENCE [LARGE SCALE GENOMIC DNA]</scope>
    <source>
        <strain evidence="15">S191</strain>
    </source>
</reference>
<organism evidence="15 16">
    <name type="scientific">Olpidium bornovanus</name>
    <dbReference type="NCBI Taxonomy" id="278681"/>
    <lineage>
        <taxon>Eukaryota</taxon>
        <taxon>Fungi</taxon>
        <taxon>Fungi incertae sedis</taxon>
        <taxon>Olpidiomycota</taxon>
        <taxon>Olpidiomycotina</taxon>
        <taxon>Olpidiomycetes</taxon>
        <taxon>Olpidiales</taxon>
        <taxon>Olpidiaceae</taxon>
        <taxon>Olpidium</taxon>
    </lineage>
</organism>
<keyword evidence="13" id="KW-0456">Lyase</keyword>
<protein>
    <recommendedName>
        <fullName evidence="5">UDP-glucuronate decarboxylase</fullName>
        <ecNumber evidence="5">4.1.1.35</ecNumber>
    </recommendedName>
</protein>
<dbReference type="Pfam" id="PF16363">
    <property type="entry name" value="GDP_Man_Dehyd"/>
    <property type="match status" value="1"/>
</dbReference>
<comment type="similarity">
    <text evidence="4">Belongs to the NAD(P)-dependent epimerase/dehydratase family. UDP-glucuronic acid decarboxylase subfamily.</text>
</comment>
<evidence type="ECO:0000256" key="12">
    <source>
        <dbReference type="ARBA" id="ARBA00023136"/>
    </source>
</evidence>
<evidence type="ECO:0000256" key="9">
    <source>
        <dbReference type="ARBA" id="ARBA00022989"/>
    </source>
</evidence>
<evidence type="ECO:0000256" key="3">
    <source>
        <dbReference type="ARBA" id="ARBA00005100"/>
    </source>
</evidence>
<dbReference type="Gene3D" id="3.40.50.720">
    <property type="entry name" value="NAD(P)-binding Rossmann-like Domain"/>
    <property type="match status" value="1"/>
</dbReference>
<dbReference type="GO" id="GO:0033320">
    <property type="term" value="P:UDP-D-xylose biosynthetic process"/>
    <property type="evidence" value="ECO:0007669"/>
    <property type="project" value="UniProtKB-UniPathway"/>
</dbReference>
<evidence type="ECO:0000313" key="16">
    <source>
        <dbReference type="Proteomes" id="UP000673691"/>
    </source>
</evidence>
<dbReference type="EC" id="4.1.1.35" evidence="5"/>
<dbReference type="AlphaFoldDB" id="A0A8H7ZWC7"/>
<evidence type="ECO:0000256" key="8">
    <source>
        <dbReference type="ARBA" id="ARBA00022968"/>
    </source>
</evidence>
<keyword evidence="12" id="KW-0472">Membrane</keyword>
<dbReference type="Proteomes" id="UP000673691">
    <property type="component" value="Unassembled WGS sequence"/>
</dbReference>
<comment type="subcellular location">
    <subcellularLocation>
        <location evidence="2">Golgi apparatus</location>
        <location evidence="2">Golgi stack membrane</location>
        <topology evidence="2">Single-pass type II membrane protein</topology>
    </subcellularLocation>
</comment>
<dbReference type="PANTHER" id="PTHR43078:SF6">
    <property type="entry name" value="UDP-GLUCURONIC ACID DECARBOXYLASE 1"/>
    <property type="match status" value="1"/>
</dbReference>
<evidence type="ECO:0000313" key="15">
    <source>
        <dbReference type="EMBL" id="KAG5460203.1"/>
    </source>
</evidence>
<keyword evidence="10" id="KW-0520">NAD</keyword>
<dbReference type="GO" id="GO:0042732">
    <property type="term" value="P:D-xylose metabolic process"/>
    <property type="evidence" value="ECO:0007669"/>
    <property type="project" value="InterPro"/>
</dbReference>
<keyword evidence="7" id="KW-0210">Decarboxylase</keyword>
<comment type="caution">
    <text evidence="15">The sequence shown here is derived from an EMBL/GenBank/DDBJ whole genome shotgun (WGS) entry which is preliminary data.</text>
</comment>
<keyword evidence="16" id="KW-1185">Reference proteome</keyword>
<sequence length="145" mass="16907">MNQEDGRVVSNFIMQTLWGKNLTIYGDGSQTRSFQYIHDLVDGLILLMARNYSEPVNLGNPEEFTIYEFARFVRDHVNRAASIRWMPATMDDPRKRRPDISRAKTFLGWQPRFSVSQGIQETVEYFRRNWRDAEALAGNSRGDVE</sequence>
<gene>
    <name evidence="15" type="ORF">BJ554DRAFT_7776</name>
</gene>
<dbReference type="UniPathway" id="UPA00796">
    <property type="reaction ID" value="UER00771"/>
</dbReference>
<dbReference type="GO" id="GO:0048040">
    <property type="term" value="F:UDP-glucuronate decarboxylase activity"/>
    <property type="evidence" value="ECO:0007669"/>
    <property type="project" value="UniProtKB-EC"/>
</dbReference>
<dbReference type="InterPro" id="IPR016040">
    <property type="entry name" value="NAD(P)-bd_dom"/>
</dbReference>
<dbReference type="OrthoDB" id="331544at2759"/>
<evidence type="ECO:0000259" key="14">
    <source>
        <dbReference type="Pfam" id="PF16363"/>
    </source>
</evidence>
<dbReference type="InterPro" id="IPR044516">
    <property type="entry name" value="UXS-like"/>
</dbReference>
<keyword evidence="6" id="KW-0812">Transmembrane</keyword>
<evidence type="ECO:0000256" key="2">
    <source>
        <dbReference type="ARBA" id="ARBA00004447"/>
    </source>
</evidence>
<keyword evidence="8" id="KW-0735">Signal-anchor</keyword>
<evidence type="ECO:0000256" key="11">
    <source>
        <dbReference type="ARBA" id="ARBA00023034"/>
    </source>
</evidence>
<dbReference type="SUPFAM" id="SSF51735">
    <property type="entry name" value="NAD(P)-binding Rossmann-fold domains"/>
    <property type="match status" value="1"/>
</dbReference>
<comment type="pathway">
    <text evidence="3">Nucleotide-sugar biosynthesis; UDP-alpha-D-xylose biosynthesis; UDP-alpha-D-xylose from UDP-alpha-D-glucuronate: step 1/1.</text>
</comment>
<keyword evidence="11" id="KW-0333">Golgi apparatus</keyword>
<dbReference type="GO" id="GO:0032580">
    <property type="term" value="C:Golgi cisterna membrane"/>
    <property type="evidence" value="ECO:0007669"/>
    <property type="project" value="UniProtKB-SubCell"/>
</dbReference>
<dbReference type="PANTHER" id="PTHR43078">
    <property type="entry name" value="UDP-GLUCURONIC ACID DECARBOXYLASE-RELATED"/>
    <property type="match status" value="1"/>
</dbReference>
<feature type="domain" description="NAD(P)-binding" evidence="14">
    <location>
        <begin position="7"/>
        <end position="122"/>
    </location>
</feature>
<dbReference type="EMBL" id="JAEFCI010005586">
    <property type="protein sequence ID" value="KAG5460203.1"/>
    <property type="molecule type" value="Genomic_DNA"/>
</dbReference>
<comment type="cofactor">
    <cofactor evidence="1">
        <name>NAD(+)</name>
        <dbReference type="ChEBI" id="CHEBI:57540"/>
    </cofactor>
</comment>
<dbReference type="GO" id="GO:0070403">
    <property type="term" value="F:NAD+ binding"/>
    <property type="evidence" value="ECO:0007669"/>
    <property type="project" value="InterPro"/>
</dbReference>
<proteinExistence type="inferred from homology"/>
<evidence type="ECO:0000256" key="5">
    <source>
        <dbReference type="ARBA" id="ARBA00012290"/>
    </source>
</evidence>